<dbReference type="PANTHER" id="PTHR43841:SF1">
    <property type="entry name" value="3-HYDROXYACYL-THIOESTER DEHYDRATASE X"/>
    <property type="match status" value="1"/>
</dbReference>
<feature type="region of interest" description="Disordered" evidence="2">
    <location>
        <begin position="172"/>
        <end position="197"/>
    </location>
</feature>
<dbReference type="InterPro" id="IPR029069">
    <property type="entry name" value="HotDog_dom_sf"/>
</dbReference>
<dbReference type="RefSeq" id="WP_141784177.1">
    <property type="nucleotide sequence ID" value="NZ_BAAAIK010000004.1"/>
</dbReference>
<feature type="compositionally biased region" description="Low complexity" evidence="2">
    <location>
        <begin position="177"/>
        <end position="191"/>
    </location>
</feature>
<dbReference type="Proteomes" id="UP000319516">
    <property type="component" value="Unassembled WGS sequence"/>
</dbReference>
<dbReference type="AlphaFoldDB" id="A0A542YPK3"/>
<evidence type="ECO:0000313" key="4">
    <source>
        <dbReference type="EMBL" id="TQL49977.1"/>
    </source>
</evidence>
<dbReference type="Pfam" id="PF01575">
    <property type="entry name" value="MaoC_dehydratas"/>
    <property type="match status" value="1"/>
</dbReference>
<evidence type="ECO:0000256" key="2">
    <source>
        <dbReference type="SAM" id="MobiDB-lite"/>
    </source>
</evidence>
<comment type="caution">
    <text evidence="4">The sequence shown here is derived from an EMBL/GenBank/DDBJ whole genome shotgun (WGS) entry which is preliminary data.</text>
</comment>
<dbReference type="GO" id="GO:0006633">
    <property type="term" value="P:fatty acid biosynthetic process"/>
    <property type="evidence" value="ECO:0007669"/>
    <property type="project" value="InterPro"/>
</dbReference>
<dbReference type="PANTHER" id="PTHR43841">
    <property type="entry name" value="3-HYDROXYACYL-THIOESTER DEHYDRATASE HTDX-RELATED"/>
    <property type="match status" value="1"/>
</dbReference>
<evidence type="ECO:0000313" key="5">
    <source>
        <dbReference type="Proteomes" id="UP000319516"/>
    </source>
</evidence>
<sequence length="305" mass="32813">MATTPDPGADRPVELLGSVPGGTGLLAKAALTSVGRRGAGAGLPDRVLMVKDQRQDVDRLADYARVCGFTLRDTVPPTWLHVLTFGLQMDLLTRRDFPFAAMGMVHVANEMTLHRPVGVDEDLTLTVHAADLRPHRSGVAFDVVEQVRVGADPVWDGRSEYLIRGARLEDGAGAPGEGAAATERAATDPGARIQPSSTWRLPADLGRRYARAAGDYNPIHLHPWSAKALGFPRAIVHGMWTHARALAALQSRLPASYTTAVQFRKPVLLPSTVGFGVRRDDAGEGWDFAVTSRDGAKDHLLGTVR</sequence>
<accession>A0A542YPK3</accession>
<gene>
    <name evidence="4" type="ORF">FB467_1075</name>
</gene>
<dbReference type="SUPFAM" id="SSF54637">
    <property type="entry name" value="Thioesterase/thiol ester dehydrase-isomerase"/>
    <property type="match status" value="2"/>
</dbReference>
<keyword evidence="5" id="KW-1185">Reference proteome</keyword>
<dbReference type="GO" id="GO:0005835">
    <property type="term" value="C:fatty acid synthase complex"/>
    <property type="evidence" value="ECO:0007669"/>
    <property type="project" value="InterPro"/>
</dbReference>
<comment type="similarity">
    <text evidence="1">Belongs to the enoyl-CoA hydratase/isomerase family.</text>
</comment>
<dbReference type="OrthoDB" id="9774179at2"/>
<name>A0A542YPK3_9MICO</name>
<protein>
    <submittedName>
        <fullName evidence="4">Acyl dehydratase</fullName>
    </submittedName>
</protein>
<dbReference type="InterPro" id="IPR003965">
    <property type="entry name" value="Fatty_acid_synthase"/>
</dbReference>
<evidence type="ECO:0000259" key="3">
    <source>
        <dbReference type="Pfam" id="PF01575"/>
    </source>
</evidence>
<dbReference type="InterPro" id="IPR002539">
    <property type="entry name" value="MaoC-like_dom"/>
</dbReference>
<dbReference type="PRINTS" id="PR01483">
    <property type="entry name" value="FASYNTHASE"/>
</dbReference>
<feature type="domain" description="MaoC-like" evidence="3">
    <location>
        <begin position="206"/>
        <end position="280"/>
    </location>
</feature>
<evidence type="ECO:0000256" key="1">
    <source>
        <dbReference type="ARBA" id="ARBA00005254"/>
    </source>
</evidence>
<proteinExistence type="inferred from homology"/>
<reference evidence="4 5" key="1">
    <citation type="submission" date="2019-06" db="EMBL/GenBank/DDBJ databases">
        <title>Sequencing the genomes of 1000 actinobacteria strains.</title>
        <authorList>
            <person name="Klenk H.-P."/>
        </authorList>
    </citation>
    <scope>NUCLEOTIDE SEQUENCE [LARGE SCALE GENOMIC DNA]</scope>
    <source>
        <strain evidence="4 5">DSM 12335</strain>
    </source>
</reference>
<organism evidence="4 5">
    <name type="scientific">Ornithinicoccus hortensis</name>
    <dbReference type="NCBI Taxonomy" id="82346"/>
    <lineage>
        <taxon>Bacteria</taxon>
        <taxon>Bacillati</taxon>
        <taxon>Actinomycetota</taxon>
        <taxon>Actinomycetes</taxon>
        <taxon>Micrococcales</taxon>
        <taxon>Intrasporangiaceae</taxon>
        <taxon>Ornithinicoccus</taxon>
    </lineage>
</organism>
<dbReference type="EMBL" id="VFOP01000001">
    <property type="protein sequence ID" value="TQL49977.1"/>
    <property type="molecule type" value="Genomic_DNA"/>
</dbReference>
<dbReference type="Gene3D" id="3.10.129.10">
    <property type="entry name" value="Hotdog Thioesterase"/>
    <property type="match status" value="1"/>
</dbReference>
<dbReference type="GO" id="GO:0004312">
    <property type="term" value="F:fatty acid synthase activity"/>
    <property type="evidence" value="ECO:0007669"/>
    <property type="project" value="InterPro"/>
</dbReference>